<reference evidence="2 3" key="1">
    <citation type="submission" date="2017-10" db="EMBL/GenBank/DDBJ databases">
        <title>Development of genomic resources for the powdery mildew, Erysiphe pulchra.</title>
        <authorList>
            <person name="Wadl P.A."/>
            <person name="Mack B.M."/>
            <person name="Moore G."/>
            <person name="Beltz S.B."/>
        </authorList>
    </citation>
    <scope>NUCLEOTIDE SEQUENCE [LARGE SCALE GENOMIC DNA]</scope>
    <source>
        <strain evidence="2">Cflorida</strain>
    </source>
</reference>
<feature type="region of interest" description="Disordered" evidence="1">
    <location>
        <begin position="169"/>
        <end position="195"/>
    </location>
</feature>
<dbReference type="OrthoDB" id="3529015at2759"/>
<feature type="region of interest" description="Disordered" evidence="1">
    <location>
        <begin position="68"/>
        <end position="87"/>
    </location>
</feature>
<evidence type="ECO:0000313" key="3">
    <source>
        <dbReference type="Proteomes" id="UP000237438"/>
    </source>
</evidence>
<keyword evidence="3" id="KW-1185">Reference proteome</keyword>
<protein>
    <submittedName>
        <fullName evidence="2">Uncharacterized protein</fullName>
    </submittedName>
</protein>
<sequence length="427" mass="48787">MKYIRWLESHVFAAPDEKASKQVEKKISGYSFEQSSLAQIRESFLPIASAFSSKNFAEPSVPPVTIKNETHSNAPLMSRPRPIAQNGTEKSFFSRGTIPTENINLPTRIHSNYRPSYYPKPEEKPKLKPEEKIVVKRLPERQDLIEIILEMYPSMIKYVERKYDFQRKHSSGSASTFPKSTALKSDSSHLPTTATSSSDDILAMKTIPAYVNLPTPPISPFESVKQRNVSEVNFEKVSGTIEESEFRKVQSFLIRFIDLKGNQVPKNLKIRIMECYSITLADLEPKRALLFNEEDIGKSEKCLQKLIKALETEEPEKWLETDELKESSEIKSNTLVWRKTDSTEILKKDKDILDILSPQITEGHVSDTNLVRCQTKQANKTQPALFRMTSSTTSFKKLPTFNLKKTYDKTFRNERNVIRRAVSGVLG</sequence>
<organism evidence="2 3">
    <name type="scientific">Erysiphe pulchra</name>
    <dbReference type="NCBI Taxonomy" id="225359"/>
    <lineage>
        <taxon>Eukaryota</taxon>
        <taxon>Fungi</taxon>
        <taxon>Dikarya</taxon>
        <taxon>Ascomycota</taxon>
        <taxon>Pezizomycotina</taxon>
        <taxon>Leotiomycetes</taxon>
        <taxon>Erysiphales</taxon>
        <taxon>Erysiphaceae</taxon>
        <taxon>Erysiphe</taxon>
    </lineage>
</organism>
<dbReference type="Proteomes" id="UP000237438">
    <property type="component" value="Unassembled WGS sequence"/>
</dbReference>
<comment type="caution">
    <text evidence="2">The sequence shown here is derived from an EMBL/GenBank/DDBJ whole genome shotgun (WGS) entry which is preliminary data.</text>
</comment>
<name>A0A2S4PPS8_9PEZI</name>
<accession>A0A2S4PPS8</accession>
<evidence type="ECO:0000256" key="1">
    <source>
        <dbReference type="SAM" id="MobiDB-lite"/>
    </source>
</evidence>
<evidence type="ECO:0000313" key="2">
    <source>
        <dbReference type="EMBL" id="POS84038.1"/>
    </source>
</evidence>
<gene>
    <name evidence="2" type="ORF">EPUL_006285</name>
</gene>
<proteinExistence type="predicted"/>
<dbReference type="AlphaFoldDB" id="A0A2S4PPS8"/>
<dbReference type="EMBL" id="PEDP01001209">
    <property type="protein sequence ID" value="POS84038.1"/>
    <property type="molecule type" value="Genomic_DNA"/>
</dbReference>
<feature type="compositionally biased region" description="Polar residues" evidence="1">
    <location>
        <begin position="171"/>
        <end position="195"/>
    </location>
</feature>